<evidence type="ECO:0000256" key="8">
    <source>
        <dbReference type="SAM" id="MobiDB-lite"/>
    </source>
</evidence>
<feature type="domain" description="RING-CH-type" evidence="10">
    <location>
        <begin position="59"/>
        <end position="134"/>
    </location>
</feature>
<keyword evidence="5" id="KW-0862">Zinc</keyword>
<dbReference type="Proteomes" id="UP001221413">
    <property type="component" value="Unassembled WGS sequence"/>
</dbReference>
<evidence type="ECO:0000256" key="9">
    <source>
        <dbReference type="SAM" id="Phobius"/>
    </source>
</evidence>
<name>A0AAD6IQU7_DREDA</name>
<reference evidence="11" key="1">
    <citation type="submission" date="2023-01" db="EMBL/GenBank/DDBJ databases">
        <title>The chitinases involved in constricting ring structure development in the nematode-trapping fungus Drechslerella dactyloides.</title>
        <authorList>
            <person name="Wang R."/>
            <person name="Zhang L."/>
            <person name="Tang P."/>
            <person name="Li S."/>
            <person name="Liang L."/>
        </authorList>
    </citation>
    <scope>NUCLEOTIDE SEQUENCE</scope>
    <source>
        <strain evidence="11">YMF1.00031</strain>
    </source>
</reference>
<comment type="caution">
    <text evidence="11">The sequence shown here is derived from an EMBL/GenBank/DDBJ whole genome shotgun (WGS) entry which is preliminary data.</text>
</comment>
<dbReference type="PANTHER" id="PTHR46283">
    <property type="entry name" value="E3 UBIQUITIN-PROTEIN LIGASE MARCH5"/>
    <property type="match status" value="1"/>
</dbReference>
<evidence type="ECO:0000313" key="12">
    <source>
        <dbReference type="Proteomes" id="UP001221413"/>
    </source>
</evidence>
<dbReference type="SUPFAM" id="SSF57850">
    <property type="entry name" value="RING/U-box"/>
    <property type="match status" value="1"/>
</dbReference>
<protein>
    <recommendedName>
        <fullName evidence="10">RING-CH-type domain-containing protein</fullName>
    </recommendedName>
</protein>
<keyword evidence="6 9" id="KW-1133">Transmembrane helix</keyword>
<keyword evidence="3" id="KW-0479">Metal-binding</keyword>
<gene>
    <name evidence="11" type="ORF">Dda_8567</name>
</gene>
<evidence type="ECO:0000256" key="4">
    <source>
        <dbReference type="ARBA" id="ARBA00022771"/>
    </source>
</evidence>
<comment type="subcellular location">
    <subcellularLocation>
        <location evidence="1">Membrane</location>
        <topology evidence="1">Multi-pass membrane protein</topology>
    </subcellularLocation>
</comment>
<feature type="transmembrane region" description="Helical" evidence="9">
    <location>
        <begin position="157"/>
        <end position="182"/>
    </location>
</feature>
<dbReference type="AlphaFoldDB" id="A0AAD6IQU7"/>
<dbReference type="PROSITE" id="PS51292">
    <property type="entry name" value="ZF_RING_CH"/>
    <property type="match status" value="1"/>
</dbReference>
<evidence type="ECO:0000256" key="5">
    <source>
        <dbReference type="ARBA" id="ARBA00022833"/>
    </source>
</evidence>
<keyword evidence="12" id="KW-1185">Reference proteome</keyword>
<feature type="compositionally biased region" description="Polar residues" evidence="8">
    <location>
        <begin position="31"/>
        <end position="44"/>
    </location>
</feature>
<feature type="transmembrane region" description="Helical" evidence="9">
    <location>
        <begin position="393"/>
        <end position="412"/>
    </location>
</feature>
<dbReference type="SMART" id="SM00744">
    <property type="entry name" value="RINGv"/>
    <property type="match status" value="1"/>
</dbReference>
<keyword evidence="2 9" id="KW-0812">Transmembrane</keyword>
<feature type="region of interest" description="Disordered" evidence="8">
    <location>
        <begin position="1"/>
        <end position="61"/>
    </location>
</feature>
<feature type="compositionally biased region" description="Low complexity" evidence="8">
    <location>
        <begin position="7"/>
        <end position="18"/>
    </location>
</feature>
<feature type="transmembrane region" description="Helical" evidence="9">
    <location>
        <begin position="202"/>
        <end position="219"/>
    </location>
</feature>
<dbReference type="Gene3D" id="3.30.40.10">
    <property type="entry name" value="Zinc/RING finger domain, C3HC4 (zinc finger)"/>
    <property type="match status" value="1"/>
</dbReference>
<keyword evidence="4" id="KW-0863">Zinc-finger</keyword>
<evidence type="ECO:0000313" key="11">
    <source>
        <dbReference type="EMBL" id="KAJ6256701.1"/>
    </source>
</evidence>
<evidence type="ECO:0000256" key="6">
    <source>
        <dbReference type="ARBA" id="ARBA00022989"/>
    </source>
</evidence>
<dbReference type="GO" id="GO:0008270">
    <property type="term" value="F:zinc ion binding"/>
    <property type="evidence" value="ECO:0007669"/>
    <property type="project" value="UniProtKB-KW"/>
</dbReference>
<proteinExistence type="predicted"/>
<accession>A0AAD6IQU7</accession>
<feature type="transmembrane region" description="Helical" evidence="9">
    <location>
        <begin position="358"/>
        <end position="381"/>
    </location>
</feature>
<keyword evidence="7 9" id="KW-0472">Membrane</keyword>
<evidence type="ECO:0000256" key="2">
    <source>
        <dbReference type="ARBA" id="ARBA00022692"/>
    </source>
</evidence>
<dbReference type="Pfam" id="PF12906">
    <property type="entry name" value="RINGv"/>
    <property type="match status" value="1"/>
</dbReference>
<feature type="region of interest" description="Disordered" evidence="8">
    <location>
        <begin position="423"/>
        <end position="443"/>
    </location>
</feature>
<dbReference type="EMBL" id="JAQGDS010000012">
    <property type="protein sequence ID" value="KAJ6256701.1"/>
    <property type="molecule type" value="Genomic_DNA"/>
</dbReference>
<dbReference type="GO" id="GO:0016020">
    <property type="term" value="C:membrane"/>
    <property type="evidence" value="ECO:0007669"/>
    <property type="project" value="UniProtKB-SubCell"/>
</dbReference>
<evidence type="ECO:0000259" key="10">
    <source>
        <dbReference type="PROSITE" id="PS51292"/>
    </source>
</evidence>
<evidence type="ECO:0000256" key="1">
    <source>
        <dbReference type="ARBA" id="ARBA00004141"/>
    </source>
</evidence>
<organism evidence="11 12">
    <name type="scientific">Drechslerella dactyloides</name>
    <name type="common">Nematode-trapping fungus</name>
    <name type="synonym">Arthrobotrys dactyloides</name>
    <dbReference type="NCBI Taxonomy" id="74499"/>
    <lineage>
        <taxon>Eukaryota</taxon>
        <taxon>Fungi</taxon>
        <taxon>Dikarya</taxon>
        <taxon>Ascomycota</taxon>
        <taxon>Pezizomycotina</taxon>
        <taxon>Orbiliomycetes</taxon>
        <taxon>Orbiliales</taxon>
        <taxon>Orbiliaceae</taxon>
        <taxon>Drechslerella</taxon>
    </lineage>
</organism>
<dbReference type="InterPro" id="IPR011016">
    <property type="entry name" value="Znf_RING-CH"/>
</dbReference>
<dbReference type="InterPro" id="IPR013083">
    <property type="entry name" value="Znf_RING/FYVE/PHD"/>
</dbReference>
<sequence>MSHLEAPPRSSSRRAASSGTPESDTDACRVSGTTLSANEDSSAEGQGLLIPLKSQSPPIEDDDDDKCWICFESRKDEEAEPATATHGIWKKPCKCALTAHESCLLDWISDLEKTPSSMNKPIQCPQCKSNIQLQQERSMIVDLGRSIERGIRNTSSVAIVAGLGSAFFVTSTVYGVNAIYLICGTKEANAIILGPGGRDFQWTWRLVAGLPMIPLVLIISRTRLLDATLPILPLIFFCHNEPFHLTLPPSPAITLALLPYVRSIYEGLYNKFLLPYDKKWTAEIGPTAATPTRDDDDVGLEIQVAGIEIDADEPGADENADAAVAEDAQADGDNVHENGDVWRVERELVLGPETANMVVGALLFPGVVASMGGILGRIPLIRKVLPERFHRNILGGCLFVLIKDIFTLYYKYKRAKQRRTREIVNYSKQTGGRNGVEPTSQRR</sequence>
<evidence type="ECO:0000256" key="3">
    <source>
        <dbReference type="ARBA" id="ARBA00022723"/>
    </source>
</evidence>
<evidence type="ECO:0000256" key="7">
    <source>
        <dbReference type="ARBA" id="ARBA00023136"/>
    </source>
</evidence>